<feature type="compositionally biased region" description="Basic and acidic residues" evidence="1">
    <location>
        <begin position="66"/>
        <end position="86"/>
    </location>
</feature>
<dbReference type="EC" id="1.6.5.3" evidence="2"/>
<gene>
    <name evidence="2" type="ORF">AVDCRST_MAG03-1835</name>
</gene>
<organism evidence="2">
    <name type="scientific">uncultured Rubrobacteraceae bacterium</name>
    <dbReference type="NCBI Taxonomy" id="349277"/>
    <lineage>
        <taxon>Bacteria</taxon>
        <taxon>Bacillati</taxon>
        <taxon>Actinomycetota</taxon>
        <taxon>Rubrobacteria</taxon>
        <taxon>Rubrobacterales</taxon>
        <taxon>Rubrobacteraceae</taxon>
        <taxon>environmental samples</taxon>
    </lineage>
</organism>
<feature type="non-terminal residue" evidence="2">
    <location>
        <position position="1"/>
    </location>
</feature>
<feature type="compositionally biased region" description="Low complexity" evidence="1">
    <location>
        <begin position="1"/>
        <end position="19"/>
    </location>
</feature>
<dbReference type="GO" id="GO:0016491">
    <property type="term" value="F:oxidoreductase activity"/>
    <property type="evidence" value="ECO:0007669"/>
    <property type="project" value="UniProtKB-KW"/>
</dbReference>
<reference evidence="2" key="1">
    <citation type="submission" date="2020-02" db="EMBL/GenBank/DDBJ databases">
        <authorList>
            <person name="Meier V. D."/>
        </authorList>
    </citation>
    <scope>NUCLEOTIDE SEQUENCE</scope>
    <source>
        <strain evidence="2">AVDCRST_MAG03</strain>
    </source>
</reference>
<feature type="non-terminal residue" evidence="2">
    <location>
        <position position="116"/>
    </location>
</feature>
<keyword evidence="2" id="KW-0560">Oxidoreductase</keyword>
<protein>
    <submittedName>
        <fullName evidence="2">NADH-ubiquinone oxidoreductase chain K</fullName>
        <ecNumber evidence="2">1.6.5.3</ecNumber>
    </submittedName>
</protein>
<accession>A0A6J4PA26</accession>
<sequence>ARAGAAGPGRASGLAGAGSVPDSRCLDVRYRGLGGSGSPQRGRDLHVRGAHDKRREPLARGLRGLSAERRRARGELRRARHSDRGGGNRCGACYSAGRVPIPQDRQRGRSHLDEGL</sequence>
<dbReference type="EMBL" id="CADCUT010000114">
    <property type="protein sequence ID" value="CAA9410418.1"/>
    <property type="molecule type" value="Genomic_DNA"/>
</dbReference>
<proteinExistence type="predicted"/>
<keyword evidence="2" id="KW-0830">Ubiquinone</keyword>
<feature type="compositionally biased region" description="Basic and acidic residues" evidence="1">
    <location>
        <begin position="104"/>
        <end position="116"/>
    </location>
</feature>
<name>A0A6J4PA26_9ACTN</name>
<dbReference type="AlphaFoldDB" id="A0A6J4PA26"/>
<feature type="region of interest" description="Disordered" evidence="1">
    <location>
        <begin position="1"/>
        <end position="116"/>
    </location>
</feature>
<evidence type="ECO:0000256" key="1">
    <source>
        <dbReference type="SAM" id="MobiDB-lite"/>
    </source>
</evidence>
<evidence type="ECO:0000313" key="2">
    <source>
        <dbReference type="EMBL" id="CAA9410418.1"/>
    </source>
</evidence>
<feature type="compositionally biased region" description="Basic and acidic residues" evidence="1">
    <location>
        <begin position="41"/>
        <end position="58"/>
    </location>
</feature>